<dbReference type="SMART" id="SM00421">
    <property type="entry name" value="HTH_LUXR"/>
    <property type="match status" value="2"/>
</dbReference>
<dbReference type="CDD" id="cd06170">
    <property type="entry name" value="LuxR_C_like"/>
    <property type="match status" value="2"/>
</dbReference>
<evidence type="ECO:0000256" key="2">
    <source>
        <dbReference type="ARBA" id="ARBA00023125"/>
    </source>
</evidence>
<dbReference type="PROSITE" id="PS50043">
    <property type="entry name" value="HTH_LUXR_2"/>
    <property type="match status" value="2"/>
</dbReference>
<dbReference type="RefSeq" id="WP_331792160.1">
    <property type="nucleotide sequence ID" value="NZ_BAAAUO010000012.1"/>
</dbReference>
<accession>A0ABU7VAH7</accession>
<organism evidence="5 6">
    <name type="scientific">Microbacterium schleiferi</name>
    <dbReference type="NCBI Taxonomy" id="69362"/>
    <lineage>
        <taxon>Bacteria</taxon>
        <taxon>Bacillati</taxon>
        <taxon>Actinomycetota</taxon>
        <taxon>Actinomycetes</taxon>
        <taxon>Micrococcales</taxon>
        <taxon>Microbacteriaceae</taxon>
        <taxon>Microbacterium</taxon>
    </lineage>
</organism>
<dbReference type="PRINTS" id="PR00038">
    <property type="entry name" value="HTHLUXR"/>
</dbReference>
<dbReference type="InterPro" id="IPR000792">
    <property type="entry name" value="Tscrpt_reg_LuxR_C"/>
</dbReference>
<evidence type="ECO:0000256" key="3">
    <source>
        <dbReference type="ARBA" id="ARBA00023163"/>
    </source>
</evidence>
<feature type="domain" description="HTH luxR-type" evidence="4">
    <location>
        <begin position="408"/>
        <end position="472"/>
    </location>
</feature>
<dbReference type="InterPro" id="IPR036388">
    <property type="entry name" value="WH-like_DNA-bd_sf"/>
</dbReference>
<dbReference type="PANTHER" id="PTHR44688:SF16">
    <property type="entry name" value="DNA-BINDING TRANSCRIPTIONAL ACTIVATOR DEVR_DOSR"/>
    <property type="match status" value="1"/>
</dbReference>
<name>A0ABU7VAH7_9MICO</name>
<keyword evidence="2" id="KW-0238">DNA-binding</keyword>
<comment type="caution">
    <text evidence="5">The sequence shown here is derived from an EMBL/GenBank/DDBJ whole genome shotgun (WGS) entry which is preliminary data.</text>
</comment>
<dbReference type="PANTHER" id="PTHR44688">
    <property type="entry name" value="DNA-BINDING TRANSCRIPTIONAL ACTIVATOR DEVR_DOSR"/>
    <property type="match status" value="1"/>
</dbReference>
<evidence type="ECO:0000256" key="1">
    <source>
        <dbReference type="ARBA" id="ARBA00023015"/>
    </source>
</evidence>
<keyword evidence="3" id="KW-0804">Transcription</keyword>
<evidence type="ECO:0000313" key="6">
    <source>
        <dbReference type="Proteomes" id="UP001351900"/>
    </source>
</evidence>
<protein>
    <submittedName>
        <fullName evidence="5">Helix-turn-helix transcriptional regulator</fullName>
    </submittedName>
</protein>
<dbReference type="InterPro" id="IPR016032">
    <property type="entry name" value="Sig_transdc_resp-reg_C-effctor"/>
</dbReference>
<proteinExistence type="predicted"/>
<gene>
    <name evidence="5" type="ORF">V2V91_12945</name>
</gene>
<dbReference type="Proteomes" id="UP001351900">
    <property type="component" value="Unassembled WGS sequence"/>
</dbReference>
<feature type="domain" description="HTH luxR-type" evidence="4">
    <location>
        <begin position="472"/>
        <end position="537"/>
    </location>
</feature>
<evidence type="ECO:0000313" key="5">
    <source>
        <dbReference type="EMBL" id="MEF2256031.1"/>
    </source>
</evidence>
<dbReference type="PROSITE" id="PS00622">
    <property type="entry name" value="HTH_LUXR_1"/>
    <property type="match status" value="1"/>
</dbReference>
<sequence length="542" mass="56850">MSRAQRADRVLRYLMSAADPRLRSETGSDAFGHALAALQAISDGEIQRAVDTTADALTQARDPEALELARAVGALTIAHLADASPPPRLSDPITGGDVLEAARREPGDARSSIGIASTFLLAEAALACARVELASRLLAQRQPPPELFGCADHPFLTFMRIVAVRVATFRGEIVEAERLVQDAVTGASTPSARMLAAATAALVHGNTGARQETQEVIGLLQSGRVRPVDLVTRGCFVLIAYGAWALEDRAAASRLMLEAGGGPGLEHLRIVDRALGLEILASSAATEADATAAAAWLARAMPLEQHPIAQSTVARIRARVALLGDDAPTAAIFAARARENAQTEGRTFEDTQAAILLARARISEHERGHAARGLAEVAHRAQMTGHITAVRAASRELRGIGRRLPPRAASGWAGLSPREREVAALIAEGAVNAEIAAALFVSEHTVRMHVSRVLHAFGVSSRLGVAKALAPKVGNGSPLTARQSEIVALVVEGLGNQLIAERLGIGVSTVEKHVAAVMRRWGVRSRTGIIHIAGGSPGELAG</sequence>
<keyword evidence="6" id="KW-1185">Reference proteome</keyword>
<reference evidence="5 6" key="1">
    <citation type="submission" date="2024-01" db="EMBL/GenBank/DDBJ databases">
        <title>the genome sequence of strain Microbacterium schleiferi NBRC 15075.</title>
        <authorList>
            <person name="Ding Y."/>
            <person name="Zhang G."/>
        </authorList>
    </citation>
    <scope>NUCLEOTIDE SEQUENCE [LARGE SCALE GENOMIC DNA]</scope>
    <source>
        <strain evidence="5 6">NBRC 15075</strain>
    </source>
</reference>
<evidence type="ECO:0000259" key="4">
    <source>
        <dbReference type="PROSITE" id="PS50043"/>
    </source>
</evidence>
<keyword evidence="1" id="KW-0805">Transcription regulation</keyword>
<dbReference type="EMBL" id="JAZHOV010000007">
    <property type="protein sequence ID" value="MEF2256031.1"/>
    <property type="molecule type" value="Genomic_DNA"/>
</dbReference>
<dbReference type="SUPFAM" id="SSF46894">
    <property type="entry name" value="C-terminal effector domain of the bipartite response regulators"/>
    <property type="match status" value="2"/>
</dbReference>
<dbReference type="Pfam" id="PF00196">
    <property type="entry name" value="GerE"/>
    <property type="match status" value="2"/>
</dbReference>
<dbReference type="Gene3D" id="1.10.10.10">
    <property type="entry name" value="Winged helix-like DNA-binding domain superfamily/Winged helix DNA-binding domain"/>
    <property type="match status" value="2"/>
</dbReference>